<dbReference type="Proteomes" id="UP000008022">
    <property type="component" value="Unassembled WGS sequence"/>
</dbReference>
<dbReference type="AlphaFoldDB" id="A0A0E0RGL4"/>
<reference evidence="2" key="1">
    <citation type="submission" date="2013-06" db="EMBL/GenBank/DDBJ databases">
        <authorList>
            <person name="Zhao Q."/>
        </authorList>
    </citation>
    <scope>NUCLEOTIDE SEQUENCE</scope>
    <source>
        <strain evidence="2">cv. W1943</strain>
    </source>
</reference>
<name>A0A0E0RGL4_ORYRU</name>
<dbReference type="HOGENOM" id="CLU_2675397_0_0_1"/>
<dbReference type="Gramene" id="ORUFI12G11220.1">
    <property type="protein sequence ID" value="ORUFI12G11220.1"/>
    <property type="gene ID" value="ORUFI12G11220"/>
</dbReference>
<organism evidence="1 2">
    <name type="scientific">Oryza rufipogon</name>
    <name type="common">Brownbeard rice</name>
    <name type="synonym">Asian wild rice</name>
    <dbReference type="NCBI Taxonomy" id="4529"/>
    <lineage>
        <taxon>Eukaryota</taxon>
        <taxon>Viridiplantae</taxon>
        <taxon>Streptophyta</taxon>
        <taxon>Embryophyta</taxon>
        <taxon>Tracheophyta</taxon>
        <taxon>Spermatophyta</taxon>
        <taxon>Magnoliopsida</taxon>
        <taxon>Liliopsida</taxon>
        <taxon>Poales</taxon>
        <taxon>Poaceae</taxon>
        <taxon>BOP clade</taxon>
        <taxon>Oryzoideae</taxon>
        <taxon>Oryzeae</taxon>
        <taxon>Oryzinae</taxon>
        <taxon>Oryza</taxon>
    </lineage>
</organism>
<dbReference type="EnsemblPlants" id="ORUFI12G11220.1">
    <property type="protein sequence ID" value="ORUFI12G11220.1"/>
    <property type="gene ID" value="ORUFI12G11220"/>
</dbReference>
<keyword evidence="2" id="KW-1185">Reference proteome</keyword>
<protein>
    <submittedName>
        <fullName evidence="1">Uncharacterized protein</fullName>
    </submittedName>
</protein>
<proteinExistence type="predicted"/>
<evidence type="ECO:0000313" key="1">
    <source>
        <dbReference type="EnsemblPlants" id="ORUFI12G11220.1"/>
    </source>
</evidence>
<reference evidence="1" key="2">
    <citation type="submission" date="2015-06" db="UniProtKB">
        <authorList>
            <consortium name="EnsemblPlants"/>
        </authorList>
    </citation>
    <scope>IDENTIFICATION</scope>
</reference>
<evidence type="ECO:0000313" key="2">
    <source>
        <dbReference type="Proteomes" id="UP000008022"/>
    </source>
</evidence>
<sequence length="75" mass="8415">MDLAGKRLTPQLSPSTFHLLRVKREKKVSSSCACHVVWVFDCRQCNVQTLRTTSPSSWPSALSTSLDWMTSISDT</sequence>
<accession>A0A0E0RGL4</accession>